<dbReference type="EMBL" id="JACSPO010000001">
    <property type="protein sequence ID" value="MBD8061290.1"/>
    <property type="molecule type" value="Genomic_DNA"/>
</dbReference>
<proteinExistence type="predicted"/>
<evidence type="ECO:0000313" key="2">
    <source>
        <dbReference type="EMBL" id="MBD8061290.1"/>
    </source>
</evidence>
<protein>
    <submittedName>
        <fullName evidence="2">Uncharacterized protein</fullName>
    </submittedName>
</protein>
<name>A0ABR8YZ14_9MICO</name>
<feature type="transmembrane region" description="Helical" evidence="1">
    <location>
        <begin position="93"/>
        <end position="114"/>
    </location>
</feature>
<evidence type="ECO:0000256" key="1">
    <source>
        <dbReference type="SAM" id="Phobius"/>
    </source>
</evidence>
<feature type="transmembrane region" description="Helical" evidence="1">
    <location>
        <begin position="156"/>
        <end position="177"/>
    </location>
</feature>
<keyword evidence="1" id="KW-0472">Membrane</keyword>
<reference evidence="2 3" key="1">
    <citation type="submission" date="2020-08" db="EMBL/GenBank/DDBJ databases">
        <title>A Genomic Blueprint of the Chicken Gut Microbiome.</title>
        <authorList>
            <person name="Gilroy R."/>
            <person name="Ravi A."/>
            <person name="Getino M."/>
            <person name="Pursley I."/>
            <person name="Horton D.L."/>
            <person name="Alikhan N.-F."/>
            <person name="Baker D."/>
            <person name="Gharbi K."/>
            <person name="Hall N."/>
            <person name="Watson M."/>
            <person name="Adriaenssens E.M."/>
            <person name="Foster-Nyarko E."/>
            <person name="Jarju S."/>
            <person name="Secka A."/>
            <person name="Antonio M."/>
            <person name="Oren A."/>
            <person name="Chaudhuri R."/>
            <person name="La Ragione R.M."/>
            <person name="Hildebrand F."/>
            <person name="Pallen M.J."/>
        </authorList>
    </citation>
    <scope>NUCLEOTIDE SEQUENCE [LARGE SCALE GENOMIC DNA]</scope>
    <source>
        <strain evidence="2 3">Sa1BUA1</strain>
    </source>
</reference>
<dbReference type="Proteomes" id="UP000661894">
    <property type="component" value="Unassembled WGS sequence"/>
</dbReference>
<keyword evidence="1" id="KW-0812">Transmembrane</keyword>
<keyword evidence="1" id="KW-1133">Transmembrane helix</keyword>
<feature type="transmembrane region" description="Helical" evidence="1">
    <location>
        <begin position="126"/>
        <end position="144"/>
    </location>
</feature>
<organism evidence="2 3">
    <name type="scientific">Oceanitalea stevensii</name>
    <dbReference type="NCBI Taxonomy" id="2763072"/>
    <lineage>
        <taxon>Bacteria</taxon>
        <taxon>Bacillati</taxon>
        <taxon>Actinomycetota</taxon>
        <taxon>Actinomycetes</taxon>
        <taxon>Micrococcales</taxon>
        <taxon>Bogoriellaceae</taxon>
        <taxon>Georgenia</taxon>
    </lineage>
</organism>
<feature type="transmembrane region" description="Helical" evidence="1">
    <location>
        <begin position="289"/>
        <end position="308"/>
    </location>
</feature>
<comment type="caution">
    <text evidence="2">The sequence shown here is derived from an EMBL/GenBank/DDBJ whole genome shotgun (WGS) entry which is preliminary data.</text>
</comment>
<dbReference type="RefSeq" id="WP_251838415.1">
    <property type="nucleotide sequence ID" value="NZ_JACSPO010000001.1"/>
</dbReference>
<keyword evidence="3" id="KW-1185">Reference proteome</keyword>
<feature type="transmembrane region" description="Helical" evidence="1">
    <location>
        <begin position="320"/>
        <end position="340"/>
    </location>
</feature>
<evidence type="ECO:0000313" key="3">
    <source>
        <dbReference type="Proteomes" id="UP000661894"/>
    </source>
</evidence>
<sequence length="343" mass="37114">MADRVLDLADDFLTARGVPDDVEWARTAAARLVLEDVRPDLARRALTAAREQVAATGESPADLFGEPVEWVREQREDGEPVTEPPRATPARELAMASLLGAAWIAVLILVVSLLQREWRQTYTWPLLLAPLLLATAGQLVRAVYERVGRARSQRAAVVAAGLVLVPAAVVLALFFLGTRDAVVVEASSLWLLVSAAVHVALCVLLARLWPAPAPRTAVAEPGDAAWFAELGATLRQRGDMTDRRVEQILAETRAHAQDAGTPVAAEFGPAAEYAARFPADEPVAARRRAWFFSALSVVPAALLVGYTLEEGWRWGSPHLSALLWLLLAGGTAVASWRQVLRAR</sequence>
<feature type="transmembrane region" description="Helical" evidence="1">
    <location>
        <begin position="189"/>
        <end position="209"/>
    </location>
</feature>
<gene>
    <name evidence="2" type="ORF">H9624_03000</name>
</gene>
<accession>A0ABR8YZ14</accession>